<feature type="DNA-binding region" description="Homeobox" evidence="4">
    <location>
        <begin position="527"/>
        <end position="586"/>
    </location>
</feature>
<evidence type="ECO:0000256" key="2">
    <source>
        <dbReference type="ARBA" id="ARBA00022737"/>
    </source>
</evidence>
<dbReference type="GO" id="GO:0003677">
    <property type="term" value="F:DNA binding"/>
    <property type="evidence" value="ECO:0007669"/>
    <property type="project" value="UniProtKB-UniRule"/>
</dbReference>
<dbReference type="Gene3D" id="1.10.10.60">
    <property type="entry name" value="Homeodomain-like"/>
    <property type="match status" value="1"/>
</dbReference>
<feature type="coiled-coil region" evidence="7">
    <location>
        <begin position="18"/>
        <end position="56"/>
    </location>
</feature>
<proteinExistence type="predicted"/>
<dbReference type="InterPro" id="IPR036322">
    <property type="entry name" value="WD40_repeat_dom_sf"/>
</dbReference>
<dbReference type="Gene3D" id="2.130.10.10">
    <property type="entry name" value="YVTN repeat-like/Quinoprotein amine dehydrogenase"/>
    <property type="match status" value="1"/>
</dbReference>
<dbReference type="AlphaFoldDB" id="A0A2P6NMC2"/>
<evidence type="ECO:0000256" key="6">
    <source>
        <dbReference type="RuleBase" id="RU000682"/>
    </source>
</evidence>
<dbReference type="InterPro" id="IPR001356">
    <property type="entry name" value="HD"/>
</dbReference>
<dbReference type="InterPro" id="IPR015943">
    <property type="entry name" value="WD40/YVTN_repeat-like_dom_sf"/>
</dbReference>
<keyword evidence="3" id="KW-0833">Ubl conjugation pathway</keyword>
<dbReference type="SUPFAM" id="SSF46689">
    <property type="entry name" value="Homeodomain-like"/>
    <property type="match status" value="1"/>
</dbReference>
<dbReference type="PROSITE" id="PS50294">
    <property type="entry name" value="WD_REPEATS_REGION"/>
    <property type="match status" value="4"/>
</dbReference>
<dbReference type="CDD" id="cd00200">
    <property type="entry name" value="WD40"/>
    <property type="match status" value="1"/>
</dbReference>
<dbReference type="PROSITE" id="PS50082">
    <property type="entry name" value="WD_REPEATS_2"/>
    <property type="match status" value="5"/>
</dbReference>
<dbReference type="Pfam" id="PF00046">
    <property type="entry name" value="Homeodomain"/>
    <property type="match status" value="1"/>
</dbReference>
<organism evidence="9 10">
    <name type="scientific">Planoprotostelium fungivorum</name>
    <dbReference type="NCBI Taxonomy" id="1890364"/>
    <lineage>
        <taxon>Eukaryota</taxon>
        <taxon>Amoebozoa</taxon>
        <taxon>Evosea</taxon>
        <taxon>Variosea</taxon>
        <taxon>Cavosteliida</taxon>
        <taxon>Cavosteliaceae</taxon>
        <taxon>Planoprotostelium</taxon>
    </lineage>
</organism>
<feature type="repeat" description="WD" evidence="5">
    <location>
        <begin position="151"/>
        <end position="190"/>
    </location>
</feature>
<dbReference type="EMBL" id="MDYQ01000050">
    <property type="protein sequence ID" value="PRP85110.1"/>
    <property type="molecule type" value="Genomic_DNA"/>
</dbReference>
<evidence type="ECO:0000256" key="1">
    <source>
        <dbReference type="ARBA" id="ARBA00022574"/>
    </source>
</evidence>
<feature type="repeat" description="WD" evidence="5">
    <location>
        <begin position="270"/>
        <end position="311"/>
    </location>
</feature>
<dbReference type="InterPro" id="IPR019775">
    <property type="entry name" value="WD40_repeat_CS"/>
</dbReference>
<dbReference type="Pfam" id="PF00400">
    <property type="entry name" value="WD40"/>
    <property type="match status" value="5"/>
</dbReference>
<dbReference type="PANTHER" id="PTHR19872">
    <property type="entry name" value="UBIQUITIN LIGASE SPECIFICITY FACTOR/HREP PROTEIN"/>
    <property type="match status" value="1"/>
</dbReference>
<gene>
    <name evidence="9" type="ORF">PROFUN_07181</name>
</gene>
<dbReference type="InterPro" id="IPR051075">
    <property type="entry name" value="SCF_subunit_WD-repeat"/>
</dbReference>
<protein>
    <recommendedName>
        <fullName evidence="8">Homeobox domain-containing protein</fullName>
    </recommendedName>
</protein>
<evidence type="ECO:0000256" key="4">
    <source>
        <dbReference type="PROSITE-ProRule" id="PRU00108"/>
    </source>
</evidence>
<dbReference type="SMART" id="SM00320">
    <property type="entry name" value="WD40"/>
    <property type="match status" value="5"/>
</dbReference>
<dbReference type="InterPro" id="IPR020472">
    <property type="entry name" value="WD40_PAC1"/>
</dbReference>
<keyword evidence="4 6" id="KW-0371">Homeobox</keyword>
<dbReference type="SMART" id="SM00389">
    <property type="entry name" value="HOX"/>
    <property type="match status" value="1"/>
</dbReference>
<dbReference type="PRINTS" id="PR00320">
    <property type="entry name" value="GPROTEINBRPT"/>
</dbReference>
<dbReference type="SUPFAM" id="SSF50978">
    <property type="entry name" value="WD40 repeat-like"/>
    <property type="match status" value="1"/>
</dbReference>
<evidence type="ECO:0000313" key="9">
    <source>
        <dbReference type="EMBL" id="PRP85110.1"/>
    </source>
</evidence>
<comment type="caution">
    <text evidence="9">The sequence shown here is derived from an EMBL/GenBank/DDBJ whole genome shotgun (WGS) entry which is preliminary data.</text>
</comment>
<dbReference type="Proteomes" id="UP000241769">
    <property type="component" value="Unassembled WGS sequence"/>
</dbReference>
<keyword evidence="7" id="KW-0175">Coiled coil</keyword>
<dbReference type="PANTHER" id="PTHR19872:SF9">
    <property type="entry name" value="UBIQUITIN-BINDING SDF UBIQUITIN LIGASE COMPLEX SUBUNIT"/>
    <property type="match status" value="1"/>
</dbReference>
<keyword evidence="4 6" id="KW-0238">DNA-binding</keyword>
<keyword evidence="2" id="KW-0677">Repeat</keyword>
<dbReference type="PROSITE" id="PS00678">
    <property type="entry name" value="WD_REPEATS_1"/>
    <property type="match status" value="2"/>
</dbReference>
<sequence length="652" mass="73689">MVCVDFMPSEIAMTEETQTDLQGEVTRLKERLAFVEKKYQEDVERLTNQLNELTSRFDDTRFVRGRVTRNVSPEKNGIIRCIDTLSHSIANGEDNSVCIRDDKTLRTTSTLDGHVEPVLCVAFIDADTLASGSRDRTIKVWNLHSGESRTLKAHQGPVHCLKVQGKQLFSGGADKVIFTWNLEEARPEMLLKGHEGAVLSIDVDGDLLVSGSTDRSIRVWRTDTGRCEMTLRGHTGDITCMALSLSYIISGSADRTSRIWSLDSGVCLRILNHNDYVTSLSAVPFSDIIITGCADGLFRMWSLSNGECQRCFVEGEGQCDVKVNGKKVVTAGGKLSGSRVAPAFTRRKTPVNERFLPHTKLGAYLPHLEVQMHYLDVSPAQRHVSRWISGWKCMDLYRSTSIYASVDLSLSVSTHRVEEADGRVYGGRCTSRQGKRGDQTFETLYLLTGRMVGLSDGHKKKNNTATTTTTIKMPKMKITFLTSRDERASSSSSAPDYTIDLGRRRVFIYSVDGDGWKMKDPKRASLYENPRRTFSLQQQLELLDLFHKTKYPSKEQKDALAKKFNVKRRQIQIWFQNKRAPRVEANPTRLRGGGGAMLRRPPTRIEPQQDELENEWEQHVSTKNVQKRMPFQSTQDRIGLTLQQQQRILSQK</sequence>
<feature type="domain" description="Homeobox" evidence="8">
    <location>
        <begin position="525"/>
        <end position="585"/>
    </location>
</feature>
<evidence type="ECO:0000256" key="3">
    <source>
        <dbReference type="ARBA" id="ARBA00022786"/>
    </source>
</evidence>
<dbReference type="GO" id="GO:0005634">
    <property type="term" value="C:nucleus"/>
    <property type="evidence" value="ECO:0007669"/>
    <property type="project" value="UniProtKB-SubCell"/>
</dbReference>
<evidence type="ECO:0000256" key="7">
    <source>
        <dbReference type="SAM" id="Coils"/>
    </source>
</evidence>
<feature type="repeat" description="WD" evidence="5">
    <location>
        <begin position="111"/>
        <end position="151"/>
    </location>
</feature>
<name>A0A2P6NMC2_9EUKA</name>
<dbReference type="InterPro" id="IPR001680">
    <property type="entry name" value="WD40_rpt"/>
</dbReference>
<evidence type="ECO:0000313" key="10">
    <source>
        <dbReference type="Proteomes" id="UP000241769"/>
    </source>
</evidence>
<comment type="subcellular location">
    <subcellularLocation>
        <location evidence="4 6">Nucleus</location>
    </subcellularLocation>
</comment>
<dbReference type="InterPro" id="IPR009057">
    <property type="entry name" value="Homeodomain-like_sf"/>
</dbReference>
<accession>A0A2P6NMC2</accession>
<keyword evidence="1 5" id="KW-0853">WD repeat</keyword>
<dbReference type="CDD" id="cd00086">
    <property type="entry name" value="homeodomain"/>
    <property type="match status" value="1"/>
</dbReference>
<reference evidence="9 10" key="1">
    <citation type="journal article" date="2018" name="Genome Biol. Evol.">
        <title>Multiple Roots of Fruiting Body Formation in Amoebozoa.</title>
        <authorList>
            <person name="Hillmann F."/>
            <person name="Forbes G."/>
            <person name="Novohradska S."/>
            <person name="Ferling I."/>
            <person name="Riege K."/>
            <person name="Groth M."/>
            <person name="Westermann M."/>
            <person name="Marz M."/>
            <person name="Spaller T."/>
            <person name="Winckler T."/>
            <person name="Schaap P."/>
            <person name="Glockner G."/>
        </authorList>
    </citation>
    <scope>NUCLEOTIDE SEQUENCE [LARGE SCALE GENOMIC DNA]</scope>
    <source>
        <strain evidence="9 10">Jena</strain>
    </source>
</reference>
<dbReference type="InParanoid" id="A0A2P6NMC2"/>
<feature type="repeat" description="WD" evidence="5">
    <location>
        <begin position="231"/>
        <end position="270"/>
    </location>
</feature>
<evidence type="ECO:0000259" key="8">
    <source>
        <dbReference type="PROSITE" id="PS50071"/>
    </source>
</evidence>
<keyword evidence="10" id="KW-1185">Reference proteome</keyword>
<keyword evidence="4 6" id="KW-0539">Nucleus</keyword>
<dbReference type="STRING" id="1890364.A0A2P6NMC2"/>
<dbReference type="OrthoDB" id="19711at2759"/>
<feature type="repeat" description="WD" evidence="5">
    <location>
        <begin position="191"/>
        <end position="230"/>
    </location>
</feature>
<dbReference type="PROSITE" id="PS50071">
    <property type="entry name" value="HOMEOBOX_2"/>
    <property type="match status" value="1"/>
</dbReference>
<evidence type="ECO:0000256" key="5">
    <source>
        <dbReference type="PROSITE-ProRule" id="PRU00221"/>
    </source>
</evidence>